<feature type="transmembrane region" description="Helical" evidence="1">
    <location>
        <begin position="195"/>
        <end position="214"/>
    </location>
</feature>
<dbReference type="EMBL" id="CP035493">
    <property type="protein sequence ID" value="QAY70474.1"/>
    <property type="molecule type" value="Genomic_DNA"/>
</dbReference>
<accession>A0A4P6F4H5</accession>
<dbReference type="OrthoDB" id="3178004at2"/>
<feature type="transmembrane region" description="Helical" evidence="1">
    <location>
        <begin position="220"/>
        <end position="239"/>
    </location>
</feature>
<evidence type="ECO:0000313" key="3">
    <source>
        <dbReference type="EMBL" id="QAY70474.1"/>
    </source>
</evidence>
<feature type="transmembrane region" description="Helical" evidence="1">
    <location>
        <begin position="140"/>
        <end position="159"/>
    </location>
</feature>
<keyword evidence="1" id="KW-0812">Transmembrane</keyword>
<protein>
    <submittedName>
        <fullName evidence="3">DUF1648 domain-containing protein</fullName>
    </submittedName>
</protein>
<organism evidence="3 4">
    <name type="scientific">Xylanimonas protaetiae</name>
    <dbReference type="NCBI Taxonomy" id="2509457"/>
    <lineage>
        <taxon>Bacteria</taxon>
        <taxon>Bacillati</taxon>
        <taxon>Actinomycetota</taxon>
        <taxon>Actinomycetes</taxon>
        <taxon>Micrococcales</taxon>
        <taxon>Promicromonosporaceae</taxon>
        <taxon>Xylanimonas</taxon>
    </lineage>
</organism>
<evidence type="ECO:0000256" key="1">
    <source>
        <dbReference type="SAM" id="Phobius"/>
    </source>
</evidence>
<sequence>MTTGPVPGIRTAEPWKALARRSTLWSSAVALLLLVASAAVTVAWRDDLPDPVASHWGADGQVDGVMSLGGWVAVVLGTGVGCTLLFGAIGWFWGKAAMTRRVAAGVTVWMGGLLAVMQVGAVAGQRGLTDAAQAPDSGGWLLAAYLVPLVPAVAAALLVPGDPHQPATEPVPADAERMPLADGERAVWLRRIGGGTGLWVGAGSVVLTSAMAVIGQQWGLLVVPALLAVLFAAMMVFEVRVDASGLRVRSALGWPRTFVPADEVVAARVVEVFAFRQFGGWGWRVGPGGSVGIVPRSGQGIEVERTGGRTLTITVDDAESGAALLNTMADRTR</sequence>
<keyword evidence="1" id="KW-0472">Membrane</keyword>
<evidence type="ECO:0000313" key="4">
    <source>
        <dbReference type="Proteomes" id="UP000292118"/>
    </source>
</evidence>
<feature type="domain" description="DUF1648" evidence="2">
    <location>
        <begin position="32"/>
        <end position="71"/>
    </location>
</feature>
<name>A0A4P6F4H5_9MICO</name>
<proteinExistence type="predicted"/>
<dbReference type="Proteomes" id="UP000292118">
    <property type="component" value="Chromosome"/>
</dbReference>
<feature type="transmembrane region" description="Helical" evidence="1">
    <location>
        <begin position="24"/>
        <end position="44"/>
    </location>
</feature>
<dbReference type="RefSeq" id="WP_129188266.1">
    <property type="nucleotide sequence ID" value="NZ_CP035493.1"/>
</dbReference>
<feature type="transmembrane region" description="Helical" evidence="1">
    <location>
        <begin position="64"/>
        <end position="93"/>
    </location>
</feature>
<reference evidence="3 4" key="1">
    <citation type="submission" date="2019-01" db="EMBL/GenBank/DDBJ databases">
        <title>Genome sequencing of strain FW10M-9.</title>
        <authorList>
            <person name="Heo J."/>
            <person name="Kim S.-J."/>
            <person name="Kim J.-S."/>
            <person name="Hong S.-B."/>
            <person name="Kwon S.-W."/>
        </authorList>
    </citation>
    <scope>NUCLEOTIDE SEQUENCE [LARGE SCALE GENOMIC DNA]</scope>
    <source>
        <strain evidence="3 4">FW10M-9</strain>
    </source>
</reference>
<evidence type="ECO:0000259" key="2">
    <source>
        <dbReference type="Pfam" id="PF07853"/>
    </source>
</evidence>
<dbReference type="KEGG" id="xya:ET471_10905"/>
<dbReference type="Pfam" id="PF07853">
    <property type="entry name" value="DUF1648"/>
    <property type="match status" value="1"/>
</dbReference>
<gene>
    <name evidence="3" type="ORF">ET471_10905</name>
</gene>
<dbReference type="AlphaFoldDB" id="A0A4P6F4H5"/>
<feature type="transmembrane region" description="Helical" evidence="1">
    <location>
        <begin position="102"/>
        <end position="120"/>
    </location>
</feature>
<keyword evidence="1" id="KW-1133">Transmembrane helix</keyword>
<keyword evidence="4" id="KW-1185">Reference proteome</keyword>
<dbReference type="InterPro" id="IPR012867">
    <property type="entry name" value="DUF1648"/>
</dbReference>